<reference evidence="3" key="2">
    <citation type="submission" date="2020-09" db="EMBL/GenBank/DDBJ databases">
        <authorList>
            <person name="Sun Q."/>
            <person name="Ohkuma M."/>
        </authorList>
    </citation>
    <scope>NUCLEOTIDE SEQUENCE</scope>
    <source>
        <strain evidence="3">JCM 19596</strain>
    </source>
</reference>
<evidence type="ECO:0000259" key="2">
    <source>
        <dbReference type="Pfam" id="PF00296"/>
    </source>
</evidence>
<dbReference type="Gene3D" id="3.20.20.30">
    <property type="entry name" value="Luciferase-like domain"/>
    <property type="match status" value="1"/>
</dbReference>
<dbReference type="OrthoDB" id="7684at2157"/>
<dbReference type="InterPro" id="IPR036661">
    <property type="entry name" value="Luciferase-like_sf"/>
</dbReference>
<dbReference type="PANTHER" id="PTHR43244">
    <property type="match status" value="1"/>
</dbReference>
<evidence type="ECO:0000313" key="3">
    <source>
        <dbReference type="EMBL" id="GGL47190.1"/>
    </source>
</evidence>
<dbReference type="GO" id="GO:0016705">
    <property type="term" value="F:oxidoreductase activity, acting on paired donors, with incorporation or reduction of molecular oxygen"/>
    <property type="evidence" value="ECO:0007669"/>
    <property type="project" value="InterPro"/>
</dbReference>
<dbReference type="SUPFAM" id="SSF51679">
    <property type="entry name" value="Bacterial luciferase-like"/>
    <property type="match status" value="1"/>
</dbReference>
<protein>
    <submittedName>
        <fullName evidence="3">F420-dependent glucose-6-phosphate dehydrogenase</fullName>
    </submittedName>
</protein>
<dbReference type="InterPro" id="IPR011251">
    <property type="entry name" value="Luciferase-like_dom"/>
</dbReference>
<keyword evidence="4" id="KW-1185">Reference proteome</keyword>
<dbReference type="EMBL" id="BMPG01000001">
    <property type="protein sequence ID" value="GGL47190.1"/>
    <property type="molecule type" value="Genomic_DNA"/>
</dbReference>
<dbReference type="InterPro" id="IPR050564">
    <property type="entry name" value="F420-G6PD/mer"/>
</dbReference>
<evidence type="ECO:0000313" key="4">
    <source>
        <dbReference type="Proteomes" id="UP000607197"/>
    </source>
</evidence>
<evidence type="ECO:0000256" key="1">
    <source>
        <dbReference type="ARBA" id="ARBA00023002"/>
    </source>
</evidence>
<comment type="caution">
    <text evidence="3">The sequence shown here is derived from an EMBL/GenBank/DDBJ whole genome shotgun (WGS) entry which is preliminary data.</text>
</comment>
<accession>A0A830FEK0</accession>
<proteinExistence type="predicted"/>
<gene>
    <name evidence="3" type="primary">fgd</name>
    <name evidence="3" type="ORF">GCM10009039_01870</name>
</gene>
<dbReference type="Proteomes" id="UP000607197">
    <property type="component" value="Unassembled WGS sequence"/>
</dbReference>
<dbReference type="AlphaFoldDB" id="A0A830FEK0"/>
<dbReference type="Pfam" id="PF00296">
    <property type="entry name" value="Bac_luciferase"/>
    <property type="match status" value="1"/>
</dbReference>
<keyword evidence="1" id="KW-0560">Oxidoreductase</keyword>
<organism evidence="3 4">
    <name type="scientific">Halocalculus aciditolerans</name>
    <dbReference type="NCBI Taxonomy" id="1383812"/>
    <lineage>
        <taxon>Archaea</taxon>
        <taxon>Methanobacteriati</taxon>
        <taxon>Methanobacteriota</taxon>
        <taxon>Stenosarchaea group</taxon>
        <taxon>Halobacteria</taxon>
        <taxon>Halobacteriales</taxon>
        <taxon>Halobacteriaceae</taxon>
        <taxon>Halocalculus</taxon>
    </lineage>
</organism>
<sequence>MKFGFFCPHEQHAPSTLLDHAELAENVGFDSVWTSDHFHPWWHSGAHCGAAWPWLGTALERTDKVEFATGVTPPIARYHPGLLTQWTATLNAMHPGRFRVTFATGEAMNEEPLGYEWPDYPERRARLVDACRIYDRLVTGEFASYDGHYWSLDDARLYTVPEERPPLYVAGNGVHTAEVAGRYADGFLTLADVETYENELVPALEAGAADAGRDPDEISRTKQLTVSYDEEYAAAVESAEFWSGTVAVDFDDAVSDPREIERQGRALDGDDWTDEWGVVTDDFADVERVVDEHENAGFDEIEFLSSSPSQATFAEKAAERLF</sequence>
<dbReference type="CDD" id="cd01097">
    <property type="entry name" value="Tetrahydromethanopterin_reductase"/>
    <property type="match status" value="1"/>
</dbReference>
<reference evidence="3" key="1">
    <citation type="journal article" date="2014" name="Int. J. Syst. Evol. Microbiol.">
        <title>Complete genome sequence of Corynebacterium casei LMG S-19264T (=DSM 44701T), isolated from a smear-ripened cheese.</title>
        <authorList>
            <consortium name="US DOE Joint Genome Institute (JGI-PGF)"/>
            <person name="Walter F."/>
            <person name="Albersmeier A."/>
            <person name="Kalinowski J."/>
            <person name="Ruckert C."/>
        </authorList>
    </citation>
    <scope>NUCLEOTIDE SEQUENCE</scope>
    <source>
        <strain evidence="3">JCM 19596</strain>
    </source>
</reference>
<name>A0A830FEK0_9EURY</name>
<dbReference type="PANTHER" id="PTHR43244:SF1">
    <property type="entry name" value="5,10-METHYLENETETRAHYDROMETHANOPTERIN REDUCTASE"/>
    <property type="match status" value="1"/>
</dbReference>
<feature type="domain" description="Luciferase-like" evidence="2">
    <location>
        <begin position="1"/>
        <end position="274"/>
    </location>
</feature>
<dbReference type="RefSeq" id="WP_188974910.1">
    <property type="nucleotide sequence ID" value="NZ_BMPG01000001.1"/>
</dbReference>